<dbReference type="Proteomes" id="UP000886998">
    <property type="component" value="Unassembled WGS sequence"/>
</dbReference>
<sequence>MLYMLPMLLGRTYDMQHDVVGIDIYDQKYIDDAANHKIPADEVTSNYMTIERSSEKRDFLGISGELAIKVSSGLVDIKGAGDYLKDTSNTEKSIEVLVKLTFTTVRKIAYEFISGNTQSPFTVLSLNK</sequence>
<accession>A0A8X6YP58</accession>
<reference evidence="1" key="1">
    <citation type="submission" date="2020-08" db="EMBL/GenBank/DDBJ databases">
        <title>Multicomponent nature underlies the extraordinary mechanical properties of spider dragline silk.</title>
        <authorList>
            <person name="Kono N."/>
            <person name="Nakamura H."/>
            <person name="Mori M."/>
            <person name="Yoshida Y."/>
            <person name="Ohtoshi R."/>
            <person name="Malay A.D."/>
            <person name="Moran D.A.P."/>
            <person name="Tomita M."/>
            <person name="Numata K."/>
            <person name="Arakawa K."/>
        </authorList>
    </citation>
    <scope>NUCLEOTIDE SEQUENCE</scope>
</reference>
<protein>
    <submittedName>
        <fullName evidence="1">Stonustoxin subunit alpha</fullName>
    </submittedName>
</protein>
<proteinExistence type="predicted"/>
<dbReference type="OrthoDB" id="8954335at2759"/>
<evidence type="ECO:0000313" key="1">
    <source>
        <dbReference type="EMBL" id="GFY73139.1"/>
    </source>
</evidence>
<keyword evidence="2" id="KW-1185">Reference proteome</keyword>
<gene>
    <name evidence="1" type="primary">NCL1_27253</name>
    <name evidence="1" type="ORF">TNIN_263141</name>
</gene>
<comment type="caution">
    <text evidence="1">The sequence shown here is derived from an EMBL/GenBank/DDBJ whole genome shotgun (WGS) entry which is preliminary data.</text>
</comment>
<dbReference type="EMBL" id="BMAV01019869">
    <property type="protein sequence ID" value="GFY73139.1"/>
    <property type="molecule type" value="Genomic_DNA"/>
</dbReference>
<name>A0A8X6YP58_9ARAC</name>
<organism evidence="1 2">
    <name type="scientific">Trichonephila inaurata madagascariensis</name>
    <dbReference type="NCBI Taxonomy" id="2747483"/>
    <lineage>
        <taxon>Eukaryota</taxon>
        <taxon>Metazoa</taxon>
        <taxon>Ecdysozoa</taxon>
        <taxon>Arthropoda</taxon>
        <taxon>Chelicerata</taxon>
        <taxon>Arachnida</taxon>
        <taxon>Araneae</taxon>
        <taxon>Araneomorphae</taxon>
        <taxon>Entelegynae</taxon>
        <taxon>Araneoidea</taxon>
        <taxon>Nephilidae</taxon>
        <taxon>Trichonephila</taxon>
        <taxon>Trichonephila inaurata</taxon>
    </lineage>
</organism>
<dbReference type="AlphaFoldDB" id="A0A8X6YP58"/>
<evidence type="ECO:0000313" key="2">
    <source>
        <dbReference type="Proteomes" id="UP000886998"/>
    </source>
</evidence>